<evidence type="ECO:0000313" key="3">
    <source>
        <dbReference type="EMBL" id="CAI9729265.1"/>
    </source>
</evidence>
<protein>
    <submittedName>
        <fullName evidence="3">von Willebrand factor</fullName>
    </submittedName>
</protein>
<dbReference type="CDD" id="cd19941">
    <property type="entry name" value="TIL"/>
    <property type="match status" value="2"/>
</dbReference>
<dbReference type="EMBL" id="OX597823">
    <property type="protein sequence ID" value="CAI9729265.1"/>
    <property type="molecule type" value="Genomic_DNA"/>
</dbReference>
<reference evidence="3" key="1">
    <citation type="submission" date="2023-08" db="EMBL/GenBank/DDBJ databases">
        <authorList>
            <person name="Alioto T."/>
            <person name="Alioto T."/>
            <person name="Gomez Garrido J."/>
        </authorList>
    </citation>
    <scope>NUCLEOTIDE SEQUENCE</scope>
</reference>
<organism evidence="3 4">
    <name type="scientific">Octopus vulgaris</name>
    <name type="common">Common octopus</name>
    <dbReference type="NCBI Taxonomy" id="6645"/>
    <lineage>
        <taxon>Eukaryota</taxon>
        <taxon>Metazoa</taxon>
        <taxon>Spiralia</taxon>
        <taxon>Lophotrochozoa</taxon>
        <taxon>Mollusca</taxon>
        <taxon>Cephalopoda</taxon>
        <taxon>Coleoidea</taxon>
        <taxon>Octopodiformes</taxon>
        <taxon>Octopoda</taxon>
        <taxon>Incirrata</taxon>
        <taxon>Octopodidae</taxon>
        <taxon>Octopus</taxon>
    </lineage>
</organism>
<gene>
    <name evidence="3" type="ORF">OCTVUL_1B017398</name>
</gene>
<evidence type="ECO:0000259" key="2">
    <source>
        <dbReference type="PROSITE" id="PS50184"/>
    </source>
</evidence>
<dbReference type="Proteomes" id="UP001162480">
    <property type="component" value="Chromosome 10"/>
</dbReference>
<evidence type="ECO:0000313" key="4">
    <source>
        <dbReference type="Proteomes" id="UP001162480"/>
    </source>
</evidence>
<feature type="domain" description="VWFC" evidence="2">
    <location>
        <begin position="242"/>
        <end position="305"/>
    </location>
</feature>
<evidence type="ECO:0000256" key="1">
    <source>
        <dbReference type="SAM" id="MobiDB-lite"/>
    </source>
</evidence>
<dbReference type="InterPro" id="IPR001007">
    <property type="entry name" value="VWF_dom"/>
</dbReference>
<accession>A0AA36B7G3</accession>
<sequence length="1050" mass="113460">MSSVSPETSFRTSSVSLTTVTPFSTTPTPHNCTLPKQFTTCVILQTCETLAYNNFTNPNETECEEGCMCPSHLVQEKGECIKPTDCPCYHNGKFYKPNEIFVVETKDDCDIILGTCTSEGIHKWVNEDCNTTCPEPFIWKKCACNRTCISHNHSCNVETCFPGCACPDHTLFQDGKCVSTCNCTIDGKPVTDPVKPTLCTLCKCVDDVLKCGEVCDIKCSGDYILENEDLNDDICCRCIPANKCEYPKRSGNFYEIGEVWNDGPCKTIECLPGRSLSMKEITCETPSCDNSTWITDPAKCCPYCPNATTTVTTMAPTTPISTFFTSPSVFSTATTSTAIYSMSPRTTPTVSRTTGVSPTMQTTTYAPCVVREGVNDINIIPDSFISSTPDTPDHPVTNIRPDLSGWEVPVPKSPSEPKPSVTIKLTDKPEGVELLEVDMWGSVDKVTILVQTPGSEEFQKTVGGTNITGSLILNNYPKATAVKIILESQGIVEGGVPEHYFVWVQVKACFNISEVTGTVHPTTSLATRAPCVVREGVNDINIIPDSFISSTPDTPDHPVTNIRPDLSGWEVPVPKSPSEPKPSVTIKLTDKPEGVELLEVEMWGSVDKVTILVQTPGSEEFQKTVGGTNITGSLILNNYPKATAVKIILESQGIVEGGVPEHYFVWLQVKACFNISAVTGTVIPSTSPATRAPCVVREGMNDINIIPDSFISSTPDTPDHPVTNIRPELSGWKVPVPKSPSEPKPSVTIKLTDKPEGVELLEVAFMGSVEKVTVLVQIPGSDEFHRINGGTAISTPLILSTYPKATAVKVILESPRQVEGSTPEDYVVWLQVKACFNISEVTSASTTTIVTTPSVTTPTATTHLLETTTSTSLVPKSTTQRTTTVPCVVREGMNDINIIPDSFISSTPDTPDHPVTNIRPDSSGWEVPVPKSPSEPKPSVTIKLTDKPEGVELLEVDMWGSVGKVTILVQTPGSNEFQKTLGGTNITGPLILSNYPKATAVKIILESQGIVEGGVPEDYFVWLQVKACFNISEVTGTVPPPTSPATKGKF</sequence>
<keyword evidence="4" id="KW-1185">Reference proteome</keyword>
<dbReference type="PROSITE" id="PS50184">
    <property type="entry name" value="VWFC_2"/>
    <property type="match status" value="1"/>
</dbReference>
<proteinExistence type="predicted"/>
<dbReference type="AlphaFoldDB" id="A0AA36B7G3"/>
<feature type="region of interest" description="Disordered" evidence="1">
    <location>
        <begin position="402"/>
        <end position="421"/>
    </location>
</feature>
<feature type="region of interest" description="Disordered" evidence="1">
    <location>
        <begin position="918"/>
        <end position="939"/>
    </location>
</feature>
<name>A0AA36B7G3_OCTVU</name>